<evidence type="ECO:0000256" key="3">
    <source>
        <dbReference type="ARBA" id="ARBA00012314"/>
    </source>
</evidence>
<dbReference type="InterPro" id="IPR041399">
    <property type="entry name" value="Catalase_large_C"/>
</dbReference>
<proteinExistence type="inferred from homology"/>
<name>A0A6S6V6P8_9PLEO</name>
<organism evidence="12 13">
    <name type="scientific">Pyrenophora teres f. teres</name>
    <dbReference type="NCBI Taxonomy" id="97479"/>
    <lineage>
        <taxon>Eukaryota</taxon>
        <taxon>Fungi</taxon>
        <taxon>Dikarya</taxon>
        <taxon>Ascomycota</taxon>
        <taxon>Pezizomycotina</taxon>
        <taxon>Dothideomycetes</taxon>
        <taxon>Pleosporomycetidae</taxon>
        <taxon>Pleosporales</taxon>
        <taxon>Pleosporineae</taxon>
        <taxon>Pleosporaceae</taxon>
        <taxon>Pyrenophora</taxon>
    </lineage>
</organism>
<keyword evidence="5" id="KW-0349">Heme</keyword>
<evidence type="ECO:0000256" key="5">
    <source>
        <dbReference type="ARBA" id="ARBA00022617"/>
    </source>
</evidence>
<keyword evidence="7" id="KW-0560">Oxidoreductase</keyword>
<dbReference type="GO" id="GO:0005829">
    <property type="term" value="C:cytosol"/>
    <property type="evidence" value="ECO:0007669"/>
    <property type="project" value="TreeGrafter"/>
</dbReference>
<dbReference type="Gene3D" id="1.20.1370.20">
    <property type="match status" value="1"/>
</dbReference>
<dbReference type="PANTHER" id="PTHR42821:SF3">
    <property type="entry name" value="CATALASE B"/>
    <property type="match status" value="1"/>
</dbReference>
<dbReference type="InterPro" id="IPR029062">
    <property type="entry name" value="Class_I_gatase-like"/>
</dbReference>
<dbReference type="Pfam" id="PF18011">
    <property type="entry name" value="Catalase_C"/>
    <property type="match status" value="1"/>
</dbReference>
<keyword evidence="6" id="KW-0479">Metal-binding</keyword>
<feature type="domain" description="Catalase immune-responsive" evidence="10">
    <location>
        <begin position="14"/>
        <end position="62"/>
    </location>
</feature>
<dbReference type="InterPro" id="IPR043156">
    <property type="entry name" value="Catalase_clade2_helical"/>
</dbReference>
<evidence type="ECO:0000313" key="12">
    <source>
        <dbReference type="EMBL" id="CAE6998980.1"/>
    </source>
</evidence>
<gene>
    <name evidence="12" type="ORF">PTTW11_00818</name>
</gene>
<evidence type="ECO:0000256" key="4">
    <source>
        <dbReference type="ARBA" id="ARBA00022559"/>
    </source>
</evidence>
<dbReference type="Proteomes" id="UP000472372">
    <property type="component" value="Chromosome 1"/>
</dbReference>
<reference evidence="12" key="1">
    <citation type="submission" date="2021-02" db="EMBL/GenBank/DDBJ databases">
        <authorList>
            <person name="Syme A R."/>
            <person name="Syme A R."/>
            <person name="Moolhuijzen P."/>
        </authorList>
    </citation>
    <scope>NUCLEOTIDE SEQUENCE</scope>
    <source>
        <strain evidence="12">W1-1</strain>
    </source>
</reference>
<evidence type="ECO:0000256" key="1">
    <source>
        <dbReference type="ARBA" id="ARBA00001971"/>
    </source>
</evidence>
<dbReference type="AlphaFoldDB" id="A0A6S6V6P8"/>
<dbReference type="InterPro" id="IPR020835">
    <property type="entry name" value="Catalase_sf"/>
</dbReference>
<feature type="domain" description="Large catalase C-terminal" evidence="11">
    <location>
        <begin position="94"/>
        <end position="257"/>
    </location>
</feature>
<keyword evidence="9" id="KW-0376">Hydrogen peroxide</keyword>
<protein>
    <recommendedName>
        <fullName evidence="3">catalase</fullName>
        <ecNumber evidence="3">1.11.1.6</ecNumber>
    </recommendedName>
</protein>
<dbReference type="PANTHER" id="PTHR42821">
    <property type="entry name" value="CATALASE"/>
    <property type="match status" value="1"/>
</dbReference>
<evidence type="ECO:0000259" key="10">
    <source>
        <dbReference type="Pfam" id="PF06628"/>
    </source>
</evidence>
<evidence type="ECO:0000313" key="13">
    <source>
        <dbReference type="Proteomes" id="UP000472372"/>
    </source>
</evidence>
<dbReference type="Pfam" id="PF06628">
    <property type="entry name" value="Catalase-rel"/>
    <property type="match status" value="1"/>
</dbReference>
<evidence type="ECO:0000256" key="8">
    <source>
        <dbReference type="ARBA" id="ARBA00023004"/>
    </source>
</evidence>
<evidence type="ECO:0000256" key="2">
    <source>
        <dbReference type="ARBA" id="ARBA00005329"/>
    </source>
</evidence>
<dbReference type="EMBL" id="HG992977">
    <property type="protein sequence ID" value="CAE6998980.1"/>
    <property type="molecule type" value="Genomic_DNA"/>
</dbReference>
<dbReference type="InterPro" id="IPR024712">
    <property type="entry name" value="Catalase_clade2"/>
</dbReference>
<evidence type="ECO:0000259" key="11">
    <source>
        <dbReference type="Pfam" id="PF18011"/>
    </source>
</evidence>
<evidence type="ECO:0000256" key="6">
    <source>
        <dbReference type="ARBA" id="ARBA00022723"/>
    </source>
</evidence>
<dbReference type="GO" id="GO:0020037">
    <property type="term" value="F:heme binding"/>
    <property type="evidence" value="ECO:0007669"/>
    <property type="project" value="InterPro"/>
</dbReference>
<accession>A0A6S6V6P8</accession>
<dbReference type="EC" id="1.11.1.6" evidence="3"/>
<dbReference type="GO" id="GO:0042744">
    <property type="term" value="P:hydrogen peroxide catabolic process"/>
    <property type="evidence" value="ECO:0007669"/>
    <property type="project" value="UniProtKB-KW"/>
</dbReference>
<keyword evidence="4" id="KW-0575">Peroxidase</keyword>
<comment type="similarity">
    <text evidence="2">Belongs to the catalase family.</text>
</comment>
<dbReference type="GO" id="GO:0004096">
    <property type="term" value="F:catalase activity"/>
    <property type="evidence" value="ECO:0007669"/>
    <property type="project" value="UniProtKB-EC"/>
</dbReference>
<dbReference type="GO" id="GO:0046872">
    <property type="term" value="F:metal ion binding"/>
    <property type="evidence" value="ECO:0007669"/>
    <property type="project" value="UniProtKB-KW"/>
</dbReference>
<dbReference type="Gene3D" id="3.40.50.880">
    <property type="match status" value="1"/>
</dbReference>
<comment type="cofactor">
    <cofactor evidence="1">
        <name>heme</name>
        <dbReference type="ChEBI" id="CHEBI:30413"/>
    </cofactor>
</comment>
<evidence type="ECO:0000256" key="7">
    <source>
        <dbReference type="ARBA" id="ARBA00023002"/>
    </source>
</evidence>
<sequence>MVLPGADTRSIYINSLSPIEQQFVVNAIRFETSQLKSTVVKTNVLIQLNRVSHKLAERVAVAISITTPATDPTYYHNNKTISVRPGGAPLLKLDSLSVGYLTSASAMDKAADLKKAFGDAKVGLTIITEHLGNGIDQTYSATAAFQFDAIIVDARAQDLFAPTGSLANSGNATTGNSTTKARSTLYPPRRPLEIFQTRYRFRKPTAVLGSSATTFDAAGIKAGTPSVYAFNTTSDASAVVKQISKGLLTFKFLDRYPLDSQ</sequence>
<evidence type="ECO:0000256" key="9">
    <source>
        <dbReference type="ARBA" id="ARBA00023324"/>
    </source>
</evidence>
<keyword evidence="8" id="KW-0408">Iron</keyword>
<dbReference type="InterPro" id="IPR010582">
    <property type="entry name" value="Catalase_immune_responsive"/>
</dbReference>
<dbReference type="GO" id="GO:0006979">
    <property type="term" value="P:response to oxidative stress"/>
    <property type="evidence" value="ECO:0007669"/>
    <property type="project" value="InterPro"/>
</dbReference>
<dbReference type="SUPFAM" id="SSF56634">
    <property type="entry name" value="Heme-dependent catalase-like"/>
    <property type="match status" value="1"/>
</dbReference>